<reference evidence="2" key="1">
    <citation type="submission" date="2020-05" db="EMBL/GenBank/DDBJ databases">
        <authorList>
            <person name="Chiriac C."/>
            <person name="Salcher M."/>
            <person name="Ghai R."/>
            <person name="Kavagutti S V."/>
        </authorList>
    </citation>
    <scope>NUCLEOTIDE SEQUENCE</scope>
</reference>
<dbReference type="EMBL" id="LR797224">
    <property type="protein sequence ID" value="CAB4195130.1"/>
    <property type="molecule type" value="Genomic_DNA"/>
</dbReference>
<evidence type="ECO:0000313" key="2">
    <source>
        <dbReference type="EMBL" id="CAB4195130.1"/>
    </source>
</evidence>
<organism evidence="2">
    <name type="scientific">uncultured Caudovirales phage</name>
    <dbReference type="NCBI Taxonomy" id="2100421"/>
    <lineage>
        <taxon>Viruses</taxon>
        <taxon>Duplodnaviria</taxon>
        <taxon>Heunggongvirae</taxon>
        <taxon>Uroviricota</taxon>
        <taxon>Caudoviricetes</taxon>
        <taxon>Peduoviridae</taxon>
        <taxon>Maltschvirus</taxon>
        <taxon>Maltschvirus maltsch</taxon>
    </lineage>
</organism>
<dbReference type="InterPro" id="IPR009279">
    <property type="entry name" value="Portal_Mu"/>
</dbReference>
<feature type="compositionally biased region" description="Low complexity" evidence="1">
    <location>
        <begin position="446"/>
        <end position="474"/>
    </location>
</feature>
<protein>
    <recommendedName>
        <fullName evidence="3">Portal protein</fullName>
    </recommendedName>
</protein>
<accession>A0A6J5RC99</accession>
<dbReference type="Pfam" id="PF06074">
    <property type="entry name" value="Portal_Mu"/>
    <property type="match status" value="1"/>
</dbReference>
<evidence type="ECO:0008006" key="3">
    <source>
        <dbReference type="Google" id="ProtNLM"/>
    </source>
</evidence>
<evidence type="ECO:0000256" key="1">
    <source>
        <dbReference type="SAM" id="MobiDB-lite"/>
    </source>
</evidence>
<name>A0A6J5RC99_9CAUD</name>
<sequence>MPEPKSSKPSASMNELGLTGLSYTIDGLVTEEFLPALRTNAQATKVYREMAWNDPTVGAILFALDMLIRQAKWSVEANPMSEGSQDEEIKFIKECMEDMSHTWEDFISEVLSMLVYGWSAFEIVYKKRSGYKSDGTAEATSNYSDGKIGWRKLAIRSQDTLYKWEIGEKDGQMRALVQKAPPLQLEVSIPIEKLLLFRTTTTKGSPEGRSVLRNAYRPWFFKSKIEEIEAIGMERDLAGLPIAKVPAEMLLPTATTEEKTTINAIKSIVQNIKRDKEEGIVWPLAYDEMGNQLFQLELMSSGGSRSFDTSSIIDRYDRRIATTVLADFIFLGQQSSGSYALSSDKTALFSVAINAWLNMIEGVVNQWGVKRLLEVNGMDSANPPLIKHGDVEKPDLTTLASYIGSLAGIGMQLFPDDALEEYLRDISSLPQPSPETKKALDEAKLQQQQAQQGVAPGAAPPAEAGGQPADAAAPEVSSIFGGA</sequence>
<feature type="compositionally biased region" description="Basic and acidic residues" evidence="1">
    <location>
        <begin position="435"/>
        <end position="444"/>
    </location>
</feature>
<gene>
    <name evidence="2" type="ORF">UFOVP1279_55</name>
</gene>
<proteinExistence type="predicted"/>
<feature type="region of interest" description="Disordered" evidence="1">
    <location>
        <begin position="428"/>
        <end position="483"/>
    </location>
</feature>